<protein>
    <submittedName>
        <fullName evidence="2">Uncharacterized protein</fullName>
    </submittedName>
</protein>
<organism evidence="2 3">
    <name type="scientific">Euphydryas editha</name>
    <name type="common">Edith's checkerspot</name>
    <dbReference type="NCBI Taxonomy" id="104508"/>
    <lineage>
        <taxon>Eukaryota</taxon>
        <taxon>Metazoa</taxon>
        <taxon>Ecdysozoa</taxon>
        <taxon>Arthropoda</taxon>
        <taxon>Hexapoda</taxon>
        <taxon>Insecta</taxon>
        <taxon>Pterygota</taxon>
        <taxon>Neoptera</taxon>
        <taxon>Endopterygota</taxon>
        <taxon>Lepidoptera</taxon>
        <taxon>Glossata</taxon>
        <taxon>Ditrysia</taxon>
        <taxon>Papilionoidea</taxon>
        <taxon>Nymphalidae</taxon>
        <taxon>Nymphalinae</taxon>
        <taxon>Euphydryas</taxon>
    </lineage>
</organism>
<accession>A0AAU9V6N2</accession>
<keyword evidence="3" id="KW-1185">Reference proteome</keyword>
<evidence type="ECO:0000313" key="2">
    <source>
        <dbReference type="EMBL" id="CAH2107432.1"/>
    </source>
</evidence>
<feature type="region of interest" description="Disordered" evidence="1">
    <location>
        <begin position="1"/>
        <end position="20"/>
    </location>
</feature>
<comment type="caution">
    <text evidence="2">The sequence shown here is derived from an EMBL/GenBank/DDBJ whole genome shotgun (WGS) entry which is preliminary data.</text>
</comment>
<sequence>MSQDNISYIEASSRYPPVRRSYAEMAKEMFTPSHSPSTSTQPPSSPTRSYCQTVIHSPRPRAPLGKGYDKQAHQTIVGNNSSSLPNGCALSNNHNPSHSYNNNLLENLVNTILSIVTTCSDMSIPTNVAQSLTQLYQILKNGPNQLPAVEL</sequence>
<dbReference type="Proteomes" id="UP001153954">
    <property type="component" value="Unassembled WGS sequence"/>
</dbReference>
<name>A0AAU9V6N2_EUPED</name>
<dbReference type="EMBL" id="CAKOGL010000030">
    <property type="protein sequence ID" value="CAH2107432.1"/>
    <property type="molecule type" value="Genomic_DNA"/>
</dbReference>
<feature type="region of interest" description="Disordered" evidence="1">
    <location>
        <begin position="26"/>
        <end position="51"/>
    </location>
</feature>
<proteinExistence type="predicted"/>
<evidence type="ECO:0000256" key="1">
    <source>
        <dbReference type="SAM" id="MobiDB-lite"/>
    </source>
</evidence>
<feature type="compositionally biased region" description="Low complexity" evidence="1">
    <location>
        <begin position="31"/>
        <end position="49"/>
    </location>
</feature>
<reference evidence="2" key="1">
    <citation type="submission" date="2022-03" db="EMBL/GenBank/DDBJ databases">
        <authorList>
            <person name="Tunstrom K."/>
        </authorList>
    </citation>
    <scope>NUCLEOTIDE SEQUENCE</scope>
</reference>
<evidence type="ECO:0000313" key="3">
    <source>
        <dbReference type="Proteomes" id="UP001153954"/>
    </source>
</evidence>
<gene>
    <name evidence="2" type="ORF">EEDITHA_LOCUS21473</name>
</gene>
<dbReference type="AlphaFoldDB" id="A0AAU9V6N2"/>